<evidence type="ECO:0000256" key="6">
    <source>
        <dbReference type="ARBA" id="ARBA00022516"/>
    </source>
</evidence>
<comment type="similarity">
    <text evidence="4">Belongs to the RNase Z family.</text>
</comment>
<keyword evidence="12" id="KW-0255">Endonuclease</keyword>
<evidence type="ECO:0000256" key="3">
    <source>
        <dbReference type="ARBA" id="ARBA00004141"/>
    </source>
</evidence>
<dbReference type="GO" id="GO:0009922">
    <property type="term" value="F:fatty acid elongase activity"/>
    <property type="evidence" value="ECO:0007669"/>
    <property type="project" value="InterPro"/>
</dbReference>
<dbReference type="InterPro" id="IPR027794">
    <property type="entry name" value="tRNase_Z_dom"/>
</dbReference>
<dbReference type="GO" id="GO:0005739">
    <property type="term" value="C:mitochondrion"/>
    <property type="evidence" value="ECO:0007669"/>
    <property type="project" value="TreeGrafter"/>
</dbReference>
<evidence type="ECO:0000256" key="20">
    <source>
        <dbReference type="SAM" id="MobiDB-lite"/>
    </source>
</evidence>
<feature type="transmembrane region" description="Helical" evidence="21">
    <location>
        <begin position="227"/>
        <end position="244"/>
    </location>
</feature>
<feature type="transmembrane region" description="Helical" evidence="21">
    <location>
        <begin position="118"/>
        <end position="139"/>
    </location>
</feature>
<evidence type="ECO:0000256" key="7">
    <source>
        <dbReference type="ARBA" id="ARBA00022679"/>
    </source>
</evidence>
<keyword evidence="14" id="KW-0276">Fatty acid metabolism</keyword>
<evidence type="ECO:0000256" key="21">
    <source>
        <dbReference type="SAM" id="Phobius"/>
    </source>
</evidence>
<feature type="compositionally biased region" description="Polar residues" evidence="20">
    <location>
        <begin position="393"/>
        <end position="402"/>
    </location>
</feature>
<keyword evidence="11" id="KW-0479">Metal-binding</keyword>
<comment type="catalytic activity">
    <reaction evidence="1">
        <text>Endonucleolytic cleavage of RNA, removing extra 3' nucleotides from tRNA precursor, generating 3' termini of tRNAs. A 3'-hydroxy group is left at the tRNA terminus and a 5'-phosphoryl group is left at the trailer molecule.</text>
        <dbReference type="EC" id="3.1.26.11"/>
    </reaction>
</comment>
<evidence type="ECO:0000256" key="2">
    <source>
        <dbReference type="ARBA" id="ARBA00001947"/>
    </source>
</evidence>
<keyword evidence="19" id="KW-0275">Fatty acid biosynthesis</keyword>
<keyword evidence="13" id="KW-0378">Hydrolase</keyword>
<feature type="transmembrane region" description="Helical" evidence="21">
    <location>
        <begin position="185"/>
        <end position="206"/>
    </location>
</feature>
<dbReference type="Pfam" id="PF13691">
    <property type="entry name" value="Lactamase_B_4"/>
    <property type="match status" value="1"/>
</dbReference>
<dbReference type="GO" id="GO:0042781">
    <property type="term" value="F:3'-tRNA processing endoribonuclease activity"/>
    <property type="evidence" value="ECO:0007669"/>
    <property type="project" value="UniProtKB-EC"/>
</dbReference>
<feature type="domain" description="tRNase Z endonuclease" evidence="22">
    <location>
        <begin position="410"/>
        <end position="472"/>
    </location>
</feature>
<evidence type="ECO:0000256" key="12">
    <source>
        <dbReference type="ARBA" id="ARBA00022759"/>
    </source>
</evidence>
<dbReference type="GO" id="GO:1990180">
    <property type="term" value="P:mitochondrial tRNA 3'-end processing"/>
    <property type="evidence" value="ECO:0007669"/>
    <property type="project" value="TreeGrafter"/>
</dbReference>
<keyword evidence="7" id="KW-0808">Transferase</keyword>
<keyword evidence="16 21" id="KW-1133">Transmembrane helix</keyword>
<dbReference type="GO" id="GO:0016020">
    <property type="term" value="C:membrane"/>
    <property type="evidence" value="ECO:0007669"/>
    <property type="project" value="UniProtKB-SubCell"/>
</dbReference>
<keyword evidence="15" id="KW-0862">Zinc</keyword>
<evidence type="ECO:0000256" key="9">
    <source>
        <dbReference type="ARBA" id="ARBA00022694"/>
    </source>
</evidence>
<dbReference type="InterPro" id="IPR002076">
    <property type="entry name" value="ELO_fam"/>
</dbReference>
<evidence type="ECO:0000256" key="18">
    <source>
        <dbReference type="ARBA" id="ARBA00023136"/>
    </source>
</evidence>
<evidence type="ECO:0000256" key="1">
    <source>
        <dbReference type="ARBA" id="ARBA00000402"/>
    </source>
</evidence>
<evidence type="ECO:0000256" key="17">
    <source>
        <dbReference type="ARBA" id="ARBA00023098"/>
    </source>
</evidence>
<reference evidence="23" key="2">
    <citation type="submission" date="2021-01" db="EMBL/GenBank/DDBJ databases">
        <authorList>
            <person name="Schikora-Tamarit M.A."/>
        </authorList>
    </citation>
    <scope>NUCLEOTIDE SEQUENCE</scope>
    <source>
        <strain evidence="23">CBS2887</strain>
    </source>
</reference>
<dbReference type="Pfam" id="PF01151">
    <property type="entry name" value="ELO"/>
    <property type="match status" value="1"/>
</dbReference>
<comment type="cofactor">
    <cofactor evidence="2">
        <name>Zn(2+)</name>
        <dbReference type="ChEBI" id="CHEBI:29105"/>
    </cofactor>
</comment>
<dbReference type="InterPro" id="IPR036866">
    <property type="entry name" value="RibonucZ/Hydroxyglut_hydro"/>
</dbReference>
<keyword evidence="17" id="KW-0443">Lipid metabolism</keyword>
<dbReference type="Gene3D" id="3.60.15.10">
    <property type="entry name" value="Ribonuclease Z/Hydroxyacylglutathione hydrolase-like"/>
    <property type="match status" value="2"/>
</dbReference>
<evidence type="ECO:0000256" key="14">
    <source>
        <dbReference type="ARBA" id="ARBA00022832"/>
    </source>
</evidence>
<proteinExistence type="inferred from homology"/>
<comment type="subcellular location">
    <subcellularLocation>
        <location evidence="3">Membrane</location>
        <topology evidence="3">Multi-pass membrane protein</topology>
    </subcellularLocation>
</comment>
<comment type="caution">
    <text evidence="23">The sequence shown here is derived from an EMBL/GenBank/DDBJ whole genome shotgun (WGS) entry which is preliminary data.</text>
</comment>
<evidence type="ECO:0000256" key="15">
    <source>
        <dbReference type="ARBA" id="ARBA00022833"/>
    </source>
</evidence>
<feature type="transmembrane region" description="Helical" evidence="21">
    <location>
        <begin position="160"/>
        <end position="179"/>
    </location>
</feature>
<dbReference type="OrthoDB" id="527344at2759"/>
<evidence type="ECO:0000259" key="22">
    <source>
        <dbReference type="Pfam" id="PF13691"/>
    </source>
</evidence>
<dbReference type="EC" id="3.1.26.11" evidence="5"/>
<dbReference type="InterPro" id="IPR047151">
    <property type="entry name" value="RNZ2-like"/>
</dbReference>
<keyword evidence="10" id="KW-0540">Nuclease</keyword>
<evidence type="ECO:0000256" key="16">
    <source>
        <dbReference type="ARBA" id="ARBA00022989"/>
    </source>
</evidence>
<keyword evidence="8 21" id="KW-0812">Transmembrane</keyword>
<evidence type="ECO:0000313" key="23">
    <source>
        <dbReference type="EMBL" id="KAH3686364.1"/>
    </source>
</evidence>
<feature type="region of interest" description="Disordered" evidence="20">
    <location>
        <begin position="379"/>
        <end position="402"/>
    </location>
</feature>
<dbReference type="EMBL" id="JAEUBG010001458">
    <property type="protein sequence ID" value="KAH3686364.1"/>
    <property type="molecule type" value="Genomic_DNA"/>
</dbReference>
<evidence type="ECO:0000256" key="5">
    <source>
        <dbReference type="ARBA" id="ARBA00012477"/>
    </source>
</evidence>
<evidence type="ECO:0000256" key="10">
    <source>
        <dbReference type="ARBA" id="ARBA00022722"/>
    </source>
</evidence>
<gene>
    <name evidence="23" type="ORF">WICPIJ_002656</name>
</gene>
<evidence type="ECO:0000256" key="13">
    <source>
        <dbReference type="ARBA" id="ARBA00022801"/>
    </source>
</evidence>
<dbReference type="Proteomes" id="UP000774326">
    <property type="component" value="Unassembled WGS sequence"/>
</dbReference>
<feature type="transmembrane region" description="Helical" evidence="21">
    <location>
        <begin position="52"/>
        <end position="73"/>
    </location>
</feature>
<dbReference type="CDD" id="cd07718">
    <property type="entry name" value="RNaseZ_ELAC1_ELAC2-C-term-like_MBL-fold"/>
    <property type="match status" value="1"/>
</dbReference>
<evidence type="ECO:0000313" key="24">
    <source>
        <dbReference type="Proteomes" id="UP000774326"/>
    </source>
</evidence>
<evidence type="ECO:0000256" key="11">
    <source>
        <dbReference type="ARBA" id="ARBA00022723"/>
    </source>
</evidence>
<dbReference type="PANTHER" id="PTHR12553:SF49">
    <property type="entry name" value="ZINC PHOSPHODIESTERASE ELAC PROTEIN 2"/>
    <property type="match status" value="1"/>
</dbReference>
<keyword evidence="9" id="KW-0819">tRNA processing</keyword>
<dbReference type="PANTHER" id="PTHR12553">
    <property type="entry name" value="ZINC PHOSPHODIESTERASE ELAC PROTEIN 2"/>
    <property type="match status" value="1"/>
</dbReference>
<evidence type="ECO:0000256" key="19">
    <source>
        <dbReference type="ARBA" id="ARBA00023160"/>
    </source>
</evidence>
<keyword evidence="24" id="KW-1185">Reference proteome</keyword>
<protein>
    <recommendedName>
        <fullName evidence="5">ribonuclease Z</fullName>
        <ecNumber evidence="5">3.1.26.11</ecNumber>
    </recommendedName>
</protein>
<accession>A0A9P8QBF1</accession>
<dbReference type="SUPFAM" id="SSF56281">
    <property type="entry name" value="Metallo-hydrolase/oxidoreductase"/>
    <property type="match status" value="2"/>
</dbReference>
<feature type="transmembrane region" description="Helical" evidence="21">
    <location>
        <begin position="85"/>
        <end position="106"/>
    </location>
</feature>
<evidence type="ECO:0000256" key="8">
    <source>
        <dbReference type="ARBA" id="ARBA00022692"/>
    </source>
</evidence>
<reference evidence="23" key="1">
    <citation type="journal article" date="2021" name="Open Biol.">
        <title>Shared evolutionary footprints suggest mitochondrial oxidative damage underlies multiple complex I losses in fungi.</title>
        <authorList>
            <person name="Schikora-Tamarit M.A."/>
            <person name="Marcet-Houben M."/>
            <person name="Nosek J."/>
            <person name="Gabaldon T."/>
        </authorList>
    </citation>
    <scope>NUCLEOTIDE SEQUENCE</scope>
    <source>
        <strain evidence="23">CBS2887</strain>
    </source>
</reference>
<keyword evidence="18 21" id="KW-0472">Membrane</keyword>
<feature type="transmembrane region" description="Helical" evidence="21">
    <location>
        <begin position="264"/>
        <end position="285"/>
    </location>
</feature>
<dbReference type="GO" id="GO:0006633">
    <property type="term" value="P:fatty acid biosynthetic process"/>
    <property type="evidence" value="ECO:0007669"/>
    <property type="project" value="UniProtKB-KW"/>
</dbReference>
<organism evidence="23 24">
    <name type="scientific">Wickerhamomyces pijperi</name>
    <name type="common">Yeast</name>
    <name type="synonym">Pichia pijperi</name>
    <dbReference type="NCBI Taxonomy" id="599730"/>
    <lineage>
        <taxon>Eukaryota</taxon>
        <taxon>Fungi</taxon>
        <taxon>Dikarya</taxon>
        <taxon>Ascomycota</taxon>
        <taxon>Saccharomycotina</taxon>
        <taxon>Saccharomycetes</taxon>
        <taxon>Phaffomycetales</taxon>
        <taxon>Wickerhamomycetaceae</taxon>
        <taxon>Wickerhamomyces</taxon>
    </lineage>
</organism>
<keyword evidence="6" id="KW-0444">Lipid biosynthesis</keyword>
<sequence>MSSCSFPIPTIDRPFGIYLWSYFDLFARTITGGRFIPSEFQFVEHESFLSSFQPVVTVITAYYIVINGGQFIFKKFDLKPWKLTFLFQLHNITLTLISLTLLLLMVEQLVPIIYNHGLFYAICNANAWTQPLVTLYYLNYMTKYLEFVDTLFLVVKRKKIIFLHSYHHGATALLCYYQLIGATSISWVVISLNLGVHVVMYFYYFLAARGIRVWWKQWITNFQITQFVLDLFFIYYATAIKVRYDWGLFGCDENVCLNCVGSPLATWTGVGIISSYLVLFILFYIEIYINKGKKAKVVKRVGGFGNKLNEYVNVDVKNVATPSPSPAPEKEQRDLRNQLESNKFKPSRNHQPFSPKAATPVTLHYTQQKTHNKKKLYLKKVPIAPSRPPPQTREPNSQYTRQQNMYTFRTVSNPTSDIRHPQILLQTVHGKKYLFGKSPEGLQRSFNEQKISLANLSHIFFTGKFDWSTIGGFPGLVLTLSDRGNRFLNLYHGNPVVNYVVSTWRYFVFRFGMDLRSKILKDDEKFEDDIMQVRSINICKSGAGVQSEKSQSLMESLSQIIGKMFPQDPHTNHPIPANETDPEFIKKLYKSDPTLTDPYIHVALPEPASNDISTCYSIQLCPVRGKFNPVRAKELGVPKGPLFAKLARGEAITLEDGSIVEPGMVLAEQRCFKRALIIDCPDSSYINGVTGYNWCQSVESEEDLGLVYHFLGEDVDLSEGSAYHDFILGSFPESTLHYISHPSYCVNSIVFKKSAMLALKLKSLQPQNYNLPETSRPALTLPDTLQSRASPIQQGQMLHLDSEIKAKLSSAKPRFDNNLIPPSLKKGENPWESLYDSKIASLDTKSNATKEQTINTDSVVLQTINPQMPLKDQVETITLGTGSAIPSDHRNVSSNLIRIPYATQSGEVAFQSILLDGGENTIGSIRRTLGLSNMKKHFQELKLIYLSHLHADHHLGIVSIINEWLVQNQDSAEAKLYLVTPWQYDHFVTEWIKIEGHSEEQLTKLRYISCEDFLDGQPHEEVAQLSYEKFLNGPNPTTGEYELFPVPFERNRRSILELYNDLGLSRLKTCRAFHCAWAYSVTFDFKLSSTEKFTVSYSGDTRPNFYKFAEVIGQGSDLLIHEATLSNDLFLEAQAKRHCTINEAIQVSNKMNARNLILTHFSQRYPQLPEIGNNVEVQANYCFAFDSMIVRLNEIKEQKHHFKDFQKIFRTIVQDEEQAIEEEKEEADSFKRKKKQQGFLVTWTVVESIFDQVGVSPGSQPSNFSHSRIIDRFIDGATSHDEQVLINDRLVGLTNLSNDVTHFLIEWVIQLWQFNLTEVNLEDIRDPKHIVDQFRNSIASDPKEQLRGGVDQV</sequence>
<name>A0A9P8QBF1_WICPI</name>
<evidence type="ECO:0000256" key="4">
    <source>
        <dbReference type="ARBA" id="ARBA00007823"/>
    </source>
</evidence>
<dbReference type="GO" id="GO:0046872">
    <property type="term" value="F:metal ion binding"/>
    <property type="evidence" value="ECO:0007669"/>
    <property type="project" value="UniProtKB-KW"/>
</dbReference>